<sequence>TSEGTSNLIKGIQQCLHAQGIQKGQSQVKSQNHYSEAYHQALIALRCAKNAQPFNMVSDQDYKLEVEMLRAGTRIPHPMTVSCDVNELYLRMSQHVKEYFMVSDLFY</sequence>
<evidence type="ECO:0000313" key="2">
    <source>
        <dbReference type="Proteomes" id="UP000308652"/>
    </source>
</evidence>
<dbReference type="Proteomes" id="UP000308652">
    <property type="component" value="Unassembled WGS sequence"/>
</dbReference>
<name>A0A5C3M2E4_9AGAR</name>
<protein>
    <submittedName>
        <fullName evidence="1">Uncharacterized protein</fullName>
    </submittedName>
</protein>
<organism evidence="1 2">
    <name type="scientific">Crucibulum laeve</name>
    <dbReference type="NCBI Taxonomy" id="68775"/>
    <lineage>
        <taxon>Eukaryota</taxon>
        <taxon>Fungi</taxon>
        <taxon>Dikarya</taxon>
        <taxon>Basidiomycota</taxon>
        <taxon>Agaricomycotina</taxon>
        <taxon>Agaricomycetes</taxon>
        <taxon>Agaricomycetidae</taxon>
        <taxon>Agaricales</taxon>
        <taxon>Agaricineae</taxon>
        <taxon>Nidulariaceae</taxon>
        <taxon>Crucibulum</taxon>
    </lineage>
</organism>
<keyword evidence="2" id="KW-1185">Reference proteome</keyword>
<reference evidence="1 2" key="1">
    <citation type="journal article" date="2019" name="Nat. Ecol. Evol.">
        <title>Megaphylogeny resolves global patterns of mushroom evolution.</title>
        <authorList>
            <person name="Varga T."/>
            <person name="Krizsan K."/>
            <person name="Foldi C."/>
            <person name="Dima B."/>
            <person name="Sanchez-Garcia M."/>
            <person name="Sanchez-Ramirez S."/>
            <person name="Szollosi G.J."/>
            <person name="Szarkandi J.G."/>
            <person name="Papp V."/>
            <person name="Albert L."/>
            <person name="Andreopoulos W."/>
            <person name="Angelini C."/>
            <person name="Antonin V."/>
            <person name="Barry K.W."/>
            <person name="Bougher N.L."/>
            <person name="Buchanan P."/>
            <person name="Buyck B."/>
            <person name="Bense V."/>
            <person name="Catcheside P."/>
            <person name="Chovatia M."/>
            <person name="Cooper J."/>
            <person name="Damon W."/>
            <person name="Desjardin D."/>
            <person name="Finy P."/>
            <person name="Geml J."/>
            <person name="Haridas S."/>
            <person name="Hughes K."/>
            <person name="Justo A."/>
            <person name="Karasinski D."/>
            <person name="Kautmanova I."/>
            <person name="Kiss B."/>
            <person name="Kocsube S."/>
            <person name="Kotiranta H."/>
            <person name="LaButti K.M."/>
            <person name="Lechner B.E."/>
            <person name="Liimatainen K."/>
            <person name="Lipzen A."/>
            <person name="Lukacs Z."/>
            <person name="Mihaltcheva S."/>
            <person name="Morgado L.N."/>
            <person name="Niskanen T."/>
            <person name="Noordeloos M.E."/>
            <person name="Ohm R.A."/>
            <person name="Ortiz-Santana B."/>
            <person name="Ovrebo C."/>
            <person name="Racz N."/>
            <person name="Riley R."/>
            <person name="Savchenko A."/>
            <person name="Shiryaev A."/>
            <person name="Soop K."/>
            <person name="Spirin V."/>
            <person name="Szebenyi C."/>
            <person name="Tomsovsky M."/>
            <person name="Tulloss R.E."/>
            <person name="Uehling J."/>
            <person name="Grigoriev I.V."/>
            <person name="Vagvolgyi C."/>
            <person name="Papp T."/>
            <person name="Martin F.M."/>
            <person name="Miettinen O."/>
            <person name="Hibbett D.S."/>
            <person name="Nagy L.G."/>
        </authorList>
    </citation>
    <scope>NUCLEOTIDE SEQUENCE [LARGE SCALE GENOMIC DNA]</scope>
    <source>
        <strain evidence="1 2">CBS 166.37</strain>
    </source>
</reference>
<dbReference type="OrthoDB" id="2794314at2759"/>
<proteinExistence type="predicted"/>
<accession>A0A5C3M2E4</accession>
<evidence type="ECO:0000313" key="1">
    <source>
        <dbReference type="EMBL" id="TFK38536.1"/>
    </source>
</evidence>
<dbReference type="EMBL" id="ML213603">
    <property type="protein sequence ID" value="TFK38536.1"/>
    <property type="molecule type" value="Genomic_DNA"/>
</dbReference>
<feature type="non-terminal residue" evidence="1">
    <location>
        <position position="1"/>
    </location>
</feature>
<dbReference type="AlphaFoldDB" id="A0A5C3M2E4"/>
<gene>
    <name evidence="1" type="ORF">BDQ12DRAFT_605831</name>
</gene>